<dbReference type="GO" id="GO:0044780">
    <property type="term" value="P:bacterial-type flagellum assembly"/>
    <property type="evidence" value="ECO:0007669"/>
    <property type="project" value="UniProtKB-UniRule"/>
</dbReference>
<dbReference type="GO" id="GO:0006417">
    <property type="term" value="P:regulation of translation"/>
    <property type="evidence" value="ECO:0007669"/>
    <property type="project" value="UniProtKB-KW"/>
</dbReference>
<dbReference type="InterPro" id="IPR003775">
    <property type="entry name" value="Flagellar_assembly_factor_FliW"/>
</dbReference>
<dbReference type="RefSeq" id="WP_171225874.1">
    <property type="nucleotide sequence ID" value="NZ_CP053085.1"/>
</dbReference>
<dbReference type="PANTHER" id="PTHR39190">
    <property type="entry name" value="FLAGELLAR ASSEMBLY FACTOR FLIW"/>
    <property type="match status" value="1"/>
</dbReference>
<accession>A0A6M4IUB1</accession>
<name>A0A6M4IUB1_9BACT</name>
<keyword evidence="5" id="KW-0966">Cell projection</keyword>
<gene>
    <name evidence="4" type="primary">fliW</name>
    <name evidence="5" type="ORF">HKW67_13480</name>
</gene>
<dbReference type="HAMAP" id="MF_01185">
    <property type="entry name" value="FliW"/>
    <property type="match status" value="1"/>
</dbReference>
<evidence type="ECO:0000313" key="6">
    <source>
        <dbReference type="Proteomes" id="UP000500938"/>
    </source>
</evidence>
<evidence type="ECO:0000313" key="5">
    <source>
        <dbReference type="EMBL" id="QJR36442.1"/>
    </source>
</evidence>
<dbReference type="Proteomes" id="UP000500938">
    <property type="component" value="Chromosome"/>
</dbReference>
<evidence type="ECO:0000256" key="4">
    <source>
        <dbReference type="HAMAP-Rule" id="MF_01185"/>
    </source>
</evidence>
<evidence type="ECO:0000256" key="2">
    <source>
        <dbReference type="ARBA" id="ARBA00022795"/>
    </source>
</evidence>
<protein>
    <recommendedName>
        <fullName evidence="4">Flagellar assembly factor FliW</fullName>
    </recommendedName>
</protein>
<comment type="subunit">
    <text evidence="4">Interacts with translational regulator CsrA and flagellin(s).</text>
</comment>
<reference evidence="5 6" key="1">
    <citation type="submission" date="2020-05" db="EMBL/GenBank/DDBJ databases">
        <title>Complete genome sequence of Gemmatimonas greenlandica TET16.</title>
        <authorList>
            <person name="Zeng Y."/>
        </authorList>
    </citation>
    <scope>NUCLEOTIDE SEQUENCE [LARGE SCALE GENOMIC DNA]</scope>
    <source>
        <strain evidence="5 6">TET16</strain>
    </source>
</reference>
<sequence length="168" mass="18448">MSHAVMDQQDRSTTTYTITSPAVGTIEVSGDAVMHFTEALWGFPERTTYALLPAARQGLWWLLSVDEPQTTFVLADPFVGHTDYGIDLGDSERDALQIVEPTDALALVMVALPMTSSEPVTGNFRAPIVFNISKGLAQQIVNRDEQYSLREPMDLSAYPVAEDGLRLS</sequence>
<comment type="similarity">
    <text evidence="4">Belongs to the FliW family.</text>
</comment>
<keyword evidence="4" id="KW-0143">Chaperone</keyword>
<dbReference type="InterPro" id="IPR024046">
    <property type="entry name" value="Flagellar_assmbl_FliW_dom_sf"/>
</dbReference>
<organism evidence="5 6">
    <name type="scientific">Gemmatimonas groenlandica</name>
    <dbReference type="NCBI Taxonomy" id="2732249"/>
    <lineage>
        <taxon>Bacteria</taxon>
        <taxon>Pseudomonadati</taxon>
        <taxon>Gemmatimonadota</taxon>
        <taxon>Gemmatimonadia</taxon>
        <taxon>Gemmatimonadales</taxon>
        <taxon>Gemmatimonadaceae</taxon>
        <taxon>Gemmatimonas</taxon>
    </lineage>
</organism>
<keyword evidence="5" id="KW-0282">Flagellum</keyword>
<keyword evidence="5" id="KW-0969">Cilium</keyword>
<comment type="subcellular location">
    <subcellularLocation>
        <location evidence="4">Cytoplasm</location>
    </subcellularLocation>
</comment>
<keyword evidence="6" id="KW-1185">Reference proteome</keyword>
<evidence type="ECO:0000256" key="3">
    <source>
        <dbReference type="ARBA" id="ARBA00022845"/>
    </source>
</evidence>
<dbReference type="Gene3D" id="2.30.290.10">
    <property type="entry name" value="BH3618-like"/>
    <property type="match status" value="1"/>
</dbReference>
<dbReference type="GO" id="GO:0005737">
    <property type="term" value="C:cytoplasm"/>
    <property type="evidence" value="ECO:0007669"/>
    <property type="project" value="UniProtKB-SubCell"/>
</dbReference>
<dbReference type="Pfam" id="PF02623">
    <property type="entry name" value="FliW"/>
    <property type="match status" value="1"/>
</dbReference>
<dbReference type="KEGG" id="ggr:HKW67_13480"/>
<keyword evidence="1 4" id="KW-0963">Cytoplasm</keyword>
<comment type="function">
    <text evidence="4">Acts as an anti-CsrA protein, binds CsrA and prevents it from repressing translation of its target genes, one of which is flagellin. Binds to flagellin and participates in the assembly of the flagellum.</text>
</comment>
<evidence type="ECO:0000256" key="1">
    <source>
        <dbReference type="ARBA" id="ARBA00022490"/>
    </source>
</evidence>
<keyword evidence="2 4" id="KW-1005">Bacterial flagellum biogenesis</keyword>
<dbReference type="EMBL" id="CP053085">
    <property type="protein sequence ID" value="QJR36442.1"/>
    <property type="molecule type" value="Genomic_DNA"/>
</dbReference>
<dbReference type="SUPFAM" id="SSF141457">
    <property type="entry name" value="BH3618-like"/>
    <property type="match status" value="1"/>
</dbReference>
<dbReference type="PANTHER" id="PTHR39190:SF1">
    <property type="entry name" value="FLAGELLAR ASSEMBLY FACTOR FLIW"/>
    <property type="match status" value="1"/>
</dbReference>
<keyword evidence="3 4" id="KW-0810">Translation regulation</keyword>
<proteinExistence type="inferred from homology"/>
<dbReference type="AlphaFoldDB" id="A0A6M4IUB1"/>